<sequence length="97" mass="11192">MRYGVTNEFYSCTWCPPTLPFLKRNFDVVVRDNHTCQATLCRDHSGKILLAWTSFDLAREAIWTESNETLLVVNKARELGLRKCYVPDKARTAKPRG</sequence>
<organism evidence="1 2">
    <name type="scientific">Quercus lobata</name>
    <name type="common">Valley oak</name>
    <dbReference type="NCBI Taxonomy" id="97700"/>
    <lineage>
        <taxon>Eukaryota</taxon>
        <taxon>Viridiplantae</taxon>
        <taxon>Streptophyta</taxon>
        <taxon>Embryophyta</taxon>
        <taxon>Tracheophyta</taxon>
        <taxon>Spermatophyta</taxon>
        <taxon>Magnoliopsida</taxon>
        <taxon>eudicotyledons</taxon>
        <taxon>Gunneridae</taxon>
        <taxon>Pentapetalae</taxon>
        <taxon>rosids</taxon>
        <taxon>fabids</taxon>
        <taxon>Fagales</taxon>
        <taxon>Fagaceae</taxon>
        <taxon>Quercus</taxon>
    </lineage>
</organism>
<dbReference type="Gramene" id="QL05p052802:mrna">
    <property type="protein sequence ID" value="QL05p052802:mrna:CDS:1"/>
    <property type="gene ID" value="QL05p052802"/>
</dbReference>
<reference evidence="1" key="2">
    <citation type="submission" date="2021-01" db="UniProtKB">
        <authorList>
            <consortium name="EnsemblPlants"/>
        </authorList>
    </citation>
    <scope>IDENTIFICATION</scope>
</reference>
<proteinExistence type="predicted"/>
<dbReference type="EnsemblPlants" id="QL05p052802:mrna">
    <property type="protein sequence ID" value="QL05p052802:mrna:CDS:1"/>
    <property type="gene ID" value="QL05p052802"/>
</dbReference>
<dbReference type="Proteomes" id="UP000594261">
    <property type="component" value="Chromosome 5"/>
</dbReference>
<dbReference type="InParanoid" id="A0A7N2LQZ0"/>
<evidence type="ECO:0000313" key="2">
    <source>
        <dbReference type="Proteomes" id="UP000594261"/>
    </source>
</evidence>
<keyword evidence="2" id="KW-1185">Reference proteome</keyword>
<accession>A0A7N2LQZ0</accession>
<name>A0A7N2LQZ0_QUELO</name>
<dbReference type="AlphaFoldDB" id="A0A7N2LQZ0"/>
<protein>
    <submittedName>
        <fullName evidence="1">Uncharacterized protein</fullName>
    </submittedName>
</protein>
<dbReference type="EMBL" id="LRBV02000005">
    <property type="status" value="NOT_ANNOTATED_CDS"/>
    <property type="molecule type" value="Genomic_DNA"/>
</dbReference>
<reference evidence="1 2" key="1">
    <citation type="journal article" date="2016" name="G3 (Bethesda)">
        <title>First Draft Assembly and Annotation of the Genome of a California Endemic Oak Quercus lobata Nee (Fagaceae).</title>
        <authorList>
            <person name="Sork V.L."/>
            <person name="Fitz-Gibbon S.T."/>
            <person name="Puiu D."/>
            <person name="Crepeau M."/>
            <person name="Gugger P.F."/>
            <person name="Sherman R."/>
            <person name="Stevens K."/>
            <person name="Langley C.H."/>
            <person name="Pellegrini M."/>
            <person name="Salzberg S.L."/>
        </authorList>
    </citation>
    <scope>NUCLEOTIDE SEQUENCE [LARGE SCALE GENOMIC DNA]</scope>
    <source>
        <strain evidence="1 2">cv. SW786</strain>
    </source>
</reference>
<evidence type="ECO:0000313" key="1">
    <source>
        <dbReference type="EnsemblPlants" id="QL05p052802:mrna:CDS:1"/>
    </source>
</evidence>